<name>A0AAD7GZH8_MYCRO</name>
<dbReference type="PANTHER" id="PTHR13398:SF0">
    <property type="entry name" value="GDP-FUCOSE PROTEIN O-FUCOSYLTRANSFERASE 2"/>
    <property type="match status" value="1"/>
</dbReference>
<dbReference type="GO" id="GO:0046922">
    <property type="term" value="F:peptide-O-fucosyltransferase activity"/>
    <property type="evidence" value="ECO:0007669"/>
    <property type="project" value="InterPro"/>
</dbReference>
<dbReference type="GO" id="GO:0006004">
    <property type="term" value="P:fucose metabolic process"/>
    <property type="evidence" value="ECO:0007669"/>
    <property type="project" value="UniProtKB-KW"/>
</dbReference>
<proteinExistence type="predicted"/>
<dbReference type="Proteomes" id="UP001221757">
    <property type="component" value="Unassembled WGS sequence"/>
</dbReference>
<keyword evidence="4" id="KW-1133">Transmembrane helix</keyword>
<keyword evidence="1" id="KW-0808">Transferase</keyword>
<comment type="caution">
    <text evidence="5">The sequence shown here is derived from an EMBL/GenBank/DDBJ whole genome shotgun (WGS) entry which is preliminary data.</text>
</comment>
<keyword evidence="4" id="KW-0472">Membrane</keyword>
<dbReference type="EMBL" id="JARKIE010000003">
    <property type="protein sequence ID" value="KAJ7708791.1"/>
    <property type="molecule type" value="Genomic_DNA"/>
</dbReference>
<keyword evidence="4" id="KW-0812">Transmembrane</keyword>
<dbReference type="InterPro" id="IPR045130">
    <property type="entry name" value="OFUT2-like"/>
</dbReference>
<evidence type="ECO:0000313" key="5">
    <source>
        <dbReference type="EMBL" id="KAJ7708791.1"/>
    </source>
</evidence>
<evidence type="ECO:0000256" key="3">
    <source>
        <dbReference type="ARBA" id="ARBA00023277"/>
    </source>
</evidence>
<evidence type="ECO:0000256" key="1">
    <source>
        <dbReference type="ARBA" id="ARBA00022679"/>
    </source>
</evidence>
<dbReference type="PANTHER" id="PTHR13398">
    <property type="entry name" value="GDP-FUCOSE PROTEIN O-FUCOSYLTRANSFERASE 2"/>
    <property type="match status" value="1"/>
</dbReference>
<reference evidence="5" key="1">
    <citation type="submission" date="2023-03" db="EMBL/GenBank/DDBJ databases">
        <title>Massive genome expansion in bonnet fungi (Mycena s.s.) driven by repeated elements and novel gene families across ecological guilds.</title>
        <authorList>
            <consortium name="Lawrence Berkeley National Laboratory"/>
            <person name="Harder C.B."/>
            <person name="Miyauchi S."/>
            <person name="Viragh M."/>
            <person name="Kuo A."/>
            <person name="Thoen E."/>
            <person name="Andreopoulos B."/>
            <person name="Lu D."/>
            <person name="Skrede I."/>
            <person name="Drula E."/>
            <person name="Henrissat B."/>
            <person name="Morin E."/>
            <person name="Kohler A."/>
            <person name="Barry K."/>
            <person name="LaButti K."/>
            <person name="Morin E."/>
            <person name="Salamov A."/>
            <person name="Lipzen A."/>
            <person name="Mereny Z."/>
            <person name="Hegedus B."/>
            <person name="Baldrian P."/>
            <person name="Stursova M."/>
            <person name="Weitz H."/>
            <person name="Taylor A."/>
            <person name="Grigoriev I.V."/>
            <person name="Nagy L.G."/>
            <person name="Martin F."/>
            <person name="Kauserud H."/>
        </authorList>
    </citation>
    <scope>NUCLEOTIDE SEQUENCE</scope>
    <source>
        <strain evidence="5">CBHHK067</strain>
    </source>
</reference>
<protein>
    <submittedName>
        <fullName evidence="5">Uncharacterized protein</fullName>
    </submittedName>
</protein>
<dbReference type="CDD" id="cd11296">
    <property type="entry name" value="O-FucT_like"/>
    <property type="match status" value="1"/>
</dbReference>
<keyword evidence="2" id="KW-0294">Fucose metabolism</keyword>
<sequence>MFAHSPPDEFLNEKGARKVPVRTTGRRILFALTFGSLGCSVGFGLATSWGKAPQSRECVAHFDLPQPLFLEEARVVTVTAHAPAASVVSPPPENTAALNESLLLNGPPTAAFKDNLRPEVQYITTWPGSGWTNDVLLYMNLLYLGLITERVPVIPYFTPTHVGGSAPTLAFGEVFDLPRLQKAIGAPILEWHQVKDPESESVDALGCWSVWQAVQSFNTEAHFTSATARLKLDVSYTAAPRWIKMDPGNDEDPHATFWNLASLAFPDTRAANLQSSALSPTQGAALPPDEQMLCYDYLYYVGASHAYEWESDYGPAWRFVGRHMHWTPKILELAERYVRETLVIAPYEPTPPYIAVHVRHGDFAGWCEPPVKDCFAPLSAIARRVDEVQAELWATQHIVVDRVVVTSDEQDSAWWAEVNELGWARPDHERTAELHGQWYTILIDAAIQSGAAGFVGTDRSTVSVMAGRRVAAWHGGPVRMVRWGFPGADDHNN</sequence>
<feature type="transmembrane region" description="Helical" evidence="4">
    <location>
        <begin position="28"/>
        <end position="49"/>
    </location>
</feature>
<organism evidence="5 6">
    <name type="scientific">Mycena rosella</name>
    <name type="common">Pink bonnet</name>
    <name type="synonym">Agaricus rosellus</name>
    <dbReference type="NCBI Taxonomy" id="1033263"/>
    <lineage>
        <taxon>Eukaryota</taxon>
        <taxon>Fungi</taxon>
        <taxon>Dikarya</taxon>
        <taxon>Basidiomycota</taxon>
        <taxon>Agaricomycotina</taxon>
        <taxon>Agaricomycetes</taxon>
        <taxon>Agaricomycetidae</taxon>
        <taxon>Agaricales</taxon>
        <taxon>Marasmiineae</taxon>
        <taxon>Mycenaceae</taxon>
        <taxon>Mycena</taxon>
    </lineage>
</organism>
<evidence type="ECO:0000256" key="4">
    <source>
        <dbReference type="SAM" id="Phobius"/>
    </source>
</evidence>
<dbReference type="Gene3D" id="3.40.50.11350">
    <property type="match status" value="1"/>
</dbReference>
<gene>
    <name evidence="5" type="ORF">B0H17DRAFT_1030880</name>
</gene>
<keyword evidence="3" id="KW-0119">Carbohydrate metabolism</keyword>
<evidence type="ECO:0000256" key="2">
    <source>
        <dbReference type="ARBA" id="ARBA00023253"/>
    </source>
</evidence>
<accession>A0AAD7GZH8</accession>
<dbReference type="AlphaFoldDB" id="A0AAD7GZH8"/>
<evidence type="ECO:0000313" key="6">
    <source>
        <dbReference type="Proteomes" id="UP001221757"/>
    </source>
</evidence>
<keyword evidence="6" id="KW-1185">Reference proteome</keyword>